<dbReference type="EMBL" id="HBGO01000563">
    <property type="protein sequence ID" value="CAD9319097.1"/>
    <property type="molecule type" value="Transcribed_RNA"/>
</dbReference>
<evidence type="ECO:0000256" key="1">
    <source>
        <dbReference type="SAM" id="MobiDB-lite"/>
    </source>
</evidence>
<feature type="compositionally biased region" description="Basic residues" evidence="1">
    <location>
        <begin position="212"/>
        <end position="224"/>
    </location>
</feature>
<name>A0A6U1SRY8_TRICV</name>
<feature type="region of interest" description="Disordered" evidence="1">
    <location>
        <begin position="1"/>
        <end position="43"/>
    </location>
</feature>
<evidence type="ECO:0000313" key="3">
    <source>
        <dbReference type="EMBL" id="CAD9319097.1"/>
    </source>
</evidence>
<organism evidence="2">
    <name type="scientific">Trieres chinensis</name>
    <name type="common">Marine centric diatom</name>
    <name type="synonym">Odontella sinensis</name>
    <dbReference type="NCBI Taxonomy" id="1514140"/>
    <lineage>
        <taxon>Eukaryota</taxon>
        <taxon>Sar</taxon>
        <taxon>Stramenopiles</taxon>
        <taxon>Ochrophyta</taxon>
        <taxon>Bacillariophyta</taxon>
        <taxon>Mediophyceae</taxon>
        <taxon>Biddulphiophycidae</taxon>
        <taxon>Eupodiscales</taxon>
        <taxon>Parodontellaceae</taxon>
        <taxon>Trieres</taxon>
    </lineage>
</organism>
<sequence length="321" mass="34105">MTASNPAQIGNGAPESREDDRPERQRAALTKPEKAHGLSASSGADCQLESARARFAAAVSLGVSELTARFGYSRERAAWLLLGEIRRDDSPPSDDEIFRAMEYLGLGMEEASKTVTVARALRRARLEQGLSAVDAIDDLTAKLSVSSLVGKVGSLKSLIRGESVISEVSVGPTDASAVVTLAAPSGGLGSEKVDVGVSDFSLVVRTTNSTSKKNHGAKLQKAFRQKNVSRTSSVKGANRKRLLAESDDNNAEPSVPIVVGKDKVNVELTKKSKISGDQDDPSEQGRRGKSPTQIVRTKRSASLLGDEPQPALKRSRADSEL</sequence>
<protein>
    <submittedName>
        <fullName evidence="2">Uncharacterized protein</fullName>
    </submittedName>
</protein>
<proteinExistence type="predicted"/>
<feature type="compositionally biased region" description="Polar residues" evidence="1">
    <location>
        <begin position="226"/>
        <end position="235"/>
    </location>
</feature>
<feature type="region of interest" description="Disordered" evidence="1">
    <location>
        <begin position="269"/>
        <end position="321"/>
    </location>
</feature>
<evidence type="ECO:0000313" key="2">
    <source>
        <dbReference type="EMBL" id="CAD9319096.1"/>
    </source>
</evidence>
<dbReference type="EMBL" id="HBGO01000562">
    <property type="protein sequence ID" value="CAD9319096.1"/>
    <property type="molecule type" value="Transcribed_RNA"/>
</dbReference>
<feature type="compositionally biased region" description="Basic and acidic residues" evidence="1">
    <location>
        <begin position="15"/>
        <end position="36"/>
    </location>
</feature>
<dbReference type="AlphaFoldDB" id="A0A6U1SRY8"/>
<feature type="region of interest" description="Disordered" evidence="1">
    <location>
        <begin position="208"/>
        <end position="255"/>
    </location>
</feature>
<reference evidence="2" key="1">
    <citation type="submission" date="2021-01" db="EMBL/GenBank/DDBJ databases">
        <authorList>
            <person name="Corre E."/>
            <person name="Pelletier E."/>
            <person name="Niang G."/>
            <person name="Scheremetjew M."/>
            <person name="Finn R."/>
            <person name="Kale V."/>
            <person name="Holt S."/>
            <person name="Cochrane G."/>
            <person name="Meng A."/>
            <person name="Brown T."/>
            <person name="Cohen L."/>
        </authorList>
    </citation>
    <scope>NUCLEOTIDE SEQUENCE</scope>
    <source>
        <strain evidence="2">Grunow 1884</strain>
    </source>
</reference>
<accession>A0A6U1SRY8</accession>
<gene>
    <name evidence="2" type="ORF">OSIN01602_LOCUS299</name>
    <name evidence="3" type="ORF">OSIN01602_LOCUS300</name>
</gene>